<dbReference type="SMART" id="SM01130">
    <property type="entry name" value="DHDPS"/>
    <property type="match status" value="1"/>
</dbReference>
<dbReference type="PANTHER" id="PTHR12128:SF66">
    <property type="entry name" value="4-HYDROXY-2-OXOGLUTARATE ALDOLASE, MITOCHONDRIAL"/>
    <property type="match status" value="1"/>
</dbReference>
<proteinExistence type="inferred from homology"/>
<dbReference type="GO" id="GO:0008840">
    <property type="term" value="F:4-hydroxy-tetrahydrodipicolinate synthase activity"/>
    <property type="evidence" value="ECO:0007669"/>
    <property type="project" value="TreeGrafter"/>
</dbReference>
<dbReference type="Proteomes" id="UP000435304">
    <property type="component" value="Unassembled WGS sequence"/>
</dbReference>
<dbReference type="Gene3D" id="3.20.20.70">
    <property type="entry name" value="Aldolase class I"/>
    <property type="match status" value="1"/>
</dbReference>
<dbReference type="PIRSF" id="PIRSF001365">
    <property type="entry name" value="DHDPS"/>
    <property type="match status" value="1"/>
</dbReference>
<keyword evidence="6" id="KW-1185">Reference proteome</keyword>
<feature type="binding site" evidence="4">
    <location>
        <position position="210"/>
    </location>
    <ligand>
        <name>pyruvate</name>
        <dbReference type="ChEBI" id="CHEBI:15361"/>
    </ligand>
</feature>
<keyword evidence="2 3" id="KW-0456">Lyase</keyword>
<evidence type="ECO:0000256" key="4">
    <source>
        <dbReference type="PIRSR" id="PIRSR001365-2"/>
    </source>
</evidence>
<evidence type="ECO:0000256" key="1">
    <source>
        <dbReference type="ARBA" id="ARBA00007592"/>
    </source>
</evidence>
<reference evidence="5 6" key="1">
    <citation type="submission" date="2019-12" db="EMBL/GenBank/DDBJ databases">
        <title>Auraticoccus cholistani sp. nov., an actinomycete isolated from soil of Cholistan desert.</title>
        <authorList>
            <person name="Cheema M.T."/>
        </authorList>
    </citation>
    <scope>NUCLEOTIDE SEQUENCE [LARGE SCALE GENOMIC DNA]</scope>
    <source>
        <strain evidence="5 6">F435</strain>
    </source>
</reference>
<comment type="caution">
    <text evidence="5">The sequence shown here is derived from an EMBL/GenBank/DDBJ whole genome shotgun (WGS) entry which is preliminary data.</text>
</comment>
<dbReference type="SUPFAM" id="SSF51569">
    <property type="entry name" value="Aldolase"/>
    <property type="match status" value="1"/>
</dbReference>
<evidence type="ECO:0000313" key="6">
    <source>
        <dbReference type="Proteomes" id="UP000435304"/>
    </source>
</evidence>
<accession>A0A6A9UVP7</accession>
<organism evidence="5 6">
    <name type="scientific">Auraticoccus cholistanensis</name>
    <dbReference type="NCBI Taxonomy" id="2656650"/>
    <lineage>
        <taxon>Bacteria</taxon>
        <taxon>Bacillati</taxon>
        <taxon>Actinomycetota</taxon>
        <taxon>Actinomycetes</taxon>
        <taxon>Propionibacteriales</taxon>
        <taxon>Propionibacteriaceae</taxon>
        <taxon>Auraticoccus</taxon>
    </lineage>
</organism>
<protein>
    <submittedName>
        <fullName evidence="5">Dihydrodipicolinate synthase family protein</fullName>
    </submittedName>
</protein>
<dbReference type="PANTHER" id="PTHR12128">
    <property type="entry name" value="DIHYDRODIPICOLINATE SYNTHASE"/>
    <property type="match status" value="1"/>
</dbReference>
<comment type="similarity">
    <text evidence="1 3">Belongs to the DapA family.</text>
</comment>
<evidence type="ECO:0000256" key="2">
    <source>
        <dbReference type="ARBA" id="ARBA00023239"/>
    </source>
</evidence>
<gene>
    <name evidence="5" type="ORF">GC722_06695</name>
</gene>
<dbReference type="RefSeq" id="WP_156609257.1">
    <property type="nucleotide sequence ID" value="NZ_WPCU01000005.1"/>
</dbReference>
<name>A0A6A9UVP7_9ACTN</name>
<dbReference type="InterPro" id="IPR002220">
    <property type="entry name" value="DapA-like"/>
</dbReference>
<dbReference type="EMBL" id="WPCU01000005">
    <property type="protein sequence ID" value="MVA75712.1"/>
    <property type="molecule type" value="Genomic_DNA"/>
</dbReference>
<dbReference type="Pfam" id="PF00701">
    <property type="entry name" value="DHDPS"/>
    <property type="match status" value="1"/>
</dbReference>
<dbReference type="AlphaFoldDB" id="A0A6A9UVP7"/>
<evidence type="ECO:0000313" key="5">
    <source>
        <dbReference type="EMBL" id="MVA75712.1"/>
    </source>
</evidence>
<evidence type="ECO:0000256" key="3">
    <source>
        <dbReference type="PIRNR" id="PIRNR001365"/>
    </source>
</evidence>
<dbReference type="CDD" id="cd00408">
    <property type="entry name" value="DHDPS-like"/>
    <property type="match status" value="1"/>
</dbReference>
<sequence>MSEIEGVLPVVSTPFDGQWRLDRHALAAEVDWLLDHGADGVTVAMVSEVLRLTHEERRELTEAVVTTVQGRAISVVSVGGESTDQALALTAHAVSVGADAVMANPPLTVAALSDEQLLSYFSAIADAAGDVPLIVQDASGYIGTPLSLETLVELHSRYGPVKVQFKPEAQPLGGRLSALLEMTDGTARVFEGSGGLALVDNYQRGIVGSMPGPDLVWAIVPLWRALVDGDLERAYRIQECLSPVLNLVSGLDSYIAMEKHLLHRQGVLPSDRQRQPVGFVLDDQTREELDRLVDRLSVAVGHDLLGATPVGASFRQLPG</sequence>
<dbReference type="InterPro" id="IPR013785">
    <property type="entry name" value="Aldolase_TIM"/>
</dbReference>